<evidence type="ECO:0000313" key="10">
    <source>
        <dbReference type="Proteomes" id="UP000054359"/>
    </source>
</evidence>
<accession>A0A087TAV8</accession>
<gene>
    <name evidence="9" type="ORF">X975_09336</name>
</gene>
<keyword evidence="6" id="KW-1015">Disulfide bond</keyword>
<feature type="transmembrane region" description="Helical" evidence="8">
    <location>
        <begin position="21"/>
        <end position="41"/>
    </location>
</feature>
<sequence>MYNGFCKMLYLSLSSLIKIRRYKILFIFYVIVLFVSKDFVLEVLRIRHVNLLENLPQNTPLPERELLQLHVIFKHGHRAPFRIYPNDPNPAELWEEGLGMLTKLGRLQMYTVGHHLKRRYTDFISSNPNEIETMSSEADRSLYSAYSLLAGMYPPDEEWSIGENIPWQPIQVSYVPEPEDMYLQSNPNCPLYETSKHELIDEYEKHQDEGNKFYFEFWSNHSGRKIRSADSAGDIYKTLSVERDNNYTVPEWVLLYWDKLVEFTDIGYFLHFQSRLQQRLRAGPILNLLLKRMKEKVEGKYISKKVYLYSGHGSNIAAIQCALQMYDMKHAPHAATIVAELYRERSGDSSIRFLYFNSSNPETVIENPYIFLLQGCSEFCPLWFYEDFIQDLVIEDWRKECVSEWQGISKEIIPPQFGKFMFQEKSSSSGS</sequence>
<comment type="similarity">
    <text evidence="2">Belongs to the histidine acid phosphatase family.</text>
</comment>
<dbReference type="OrthoDB" id="5821688at2759"/>
<organism evidence="9 10">
    <name type="scientific">Stegodyphus mimosarum</name>
    <name type="common">African social velvet spider</name>
    <dbReference type="NCBI Taxonomy" id="407821"/>
    <lineage>
        <taxon>Eukaryota</taxon>
        <taxon>Metazoa</taxon>
        <taxon>Ecdysozoa</taxon>
        <taxon>Arthropoda</taxon>
        <taxon>Chelicerata</taxon>
        <taxon>Arachnida</taxon>
        <taxon>Araneae</taxon>
        <taxon>Araneomorphae</taxon>
        <taxon>Entelegynae</taxon>
        <taxon>Eresoidea</taxon>
        <taxon>Eresidae</taxon>
        <taxon>Stegodyphus</taxon>
    </lineage>
</organism>
<keyword evidence="5" id="KW-0378">Hydrolase</keyword>
<name>A0A087TAV8_STEMI</name>
<evidence type="ECO:0000256" key="2">
    <source>
        <dbReference type="ARBA" id="ARBA00005375"/>
    </source>
</evidence>
<dbReference type="CDD" id="cd07061">
    <property type="entry name" value="HP_HAP_like"/>
    <property type="match status" value="1"/>
</dbReference>
<evidence type="ECO:0000256" key="5">
    <source>
        <dbReference type="ARBA" id="ARBA00022801"/>
    </source>
</evidence>
<evidence type="ECO:0000313" key="9">
    <source>
        <dbReference type="EMBL" id="KFM62247.1"/>
    </source>
</evidence>
<keyword evidence="8" id="KW-0472">Membrane</keyword>
<dbReference type="Proteomes" id="UP000054359">
    <property type="component" value="Unassembled WGS sequence"/>
</dbReference>
<evidence type="ECO:0000256" key="6">
    <source>
        <dbReference type="ARBA" id="ARBA00023157"/>
    </source>
</evidence>
<dbReference type="EC" id="3.1.3.2" evidence="3"/>
<dbReference type="AlphaFoldDB" id="A0A087TAV8"/>
<keyword evidence="8" id="KW-0812">Transmembrane</keyword>
<dbReference type="Gene3D" id="3.40.50.1240">
    <property type="entry name" value="Phosphoglycerate mutase-like"/>
    <property type="match status" value="1"/>
</dbReference>
<dbReference type="PANTHER" id="PTHR11567">
    <property type="entry name" value="ACID PHOSPHATASE-RELATED"/>
    <property type="match status" value="1"/>
</dbReference>
<keyword evidence="4" id="KW-0732">Signal</keyword>
<evidence type="ECO:0000256" key="4">
    <source>
        <dbReference type="ARBA" id="ARBA00022729"/>
    </source>
</evidence>
<dbReference type="STRING" id="407821.A0A087TAV8"/>
<dbReference type="GO" id="GO:0003993">
    <property type="term" value="F:acid phosphatase activity"/>
    <property type="evidence" value="ECO:0007669"/>
    <property type="project" value="UniProtKB-EC"/>
</dbReference>
<dbReference type="InterPro" id="IPR029033">
    <property type="entry name" value="His_PPase_superfam"/>
</dbReference>
<evidence type="ECO:0000256" key="8">
    <source>
        <dbReference type="SAM" id="Phobius"/>
    </source>
</evidence>
<dbReference type="InterPro" id="IPR000560">
    <property type="entry name" value="His_Pase_clade-2"/>
</dbReference>
<evidence type="ECO:0000256" key="3">
    <source>
        <dbReference type="ARBA" id="ARBA00012646"/>
    </source>
</evidence>
<reference evidence="9 10" key="1">
    <citation type="submission" date="2013-11" db="EMBL/GenBank/DDBJ databases">
        <title>Genome sequencing of Stegodyphus mimosarum.</title>
        <authorList>
            <person name="Bechsgaard J."/>
        </authorList>
    </citation>
    <scope>NUCLEOTIDE SEQUENCE [LARGE SCALE GENOMIC DNA]</scope>
</reference>
<dbReference type="OMA" id="TKPCKVW"/>
<feature type="non-terminal residue" evidence="9">
    <location>
        <position position="431"/>
    </location>
</feature>
<evidence type="ECO:0000256" key="1">
    <source>
        <dbReference type="ARBA" id="ARBA00000032"/>
    </source>
</evidence>
<comment type="catalytic activity">
    <reaction evidence="1">
        <text>a phosphate monoester + H2O = an alcohol + phosphate</text>
        <dbReference type="Rhea" id="RHEA:15017"/>
        <dbReference type="ChEBI" id="CHEBI:15377"/>
        <dbReference type="ChEBI" id="CHEBI:30879"/>
        <dbReference type="ChEBI" id="CHEBI:43474"/>
        <dbReference type="ChEBI" id="CHEBI:67140"/>
        <dbReference type="EC" id="3.1.3.2"/>
    </reaction>
</comment>
<keyword evidence="10" id="KW-1185">Reference proteome</keyword>
<keyword evidence="8" id="KW-1133">Transmembrane helix</keyword>
<keyword evidence="7" id="KW-0325">Glycoprotein</keyword>
<dbReference type="SUPFAM" id="SSF53254">
    <property type="entry name" value="Phosphoglycerate mutase-like"/>
    <property type="match status" value="1"/>
</dbReference>
<dbReference type="Pfam" id="PF00328">
    <property type="entry name" value="His_Phos_2"/>
    <property type="match status" value="1"/>
</dbReference>
<dbReference type="PANTHER" id="PTHR11567:SF211">
    <property type="entry name" value="PROSTATIC ACID PHOSPHATASE"/>
    <property type="match status" value="1"/>
</dbReference>
<evidence type="ECO:0000256" key="7">
    <source>
        <dbReference type="ARBA" id="ARBA00023180"/>
    </source>
</evidence>
<protein>
    <recommendedName>
        <fullName evidence="3">acid phosphatase</fullName>
        <ecNumber evidence="3">3.1.3.2</ecNumber>
    </recommendedName>
</protein>
<proteinExistence type="inferred from homology"/>
<dbReference type="EMBL" id="KK114349">
    <property type="protein sequence ID" value="KFM62247.1"/>
    <property type="molecule type" value="Genomic_DNA"/>
</dbReference>
<dbReference type="InterPro" id="IPR050645">
    <property type="entry name" value="Histidine_acid_phosphatase"/>
</dbReference>